<dbReference type="GO" id="GO:0008270">
    <property type="term" value="F:zinc ion binding"/>
    <property type="evidence" value="ECO:0007669"/>
    <property type="project" value="UniProtKB-KW"/>
</dbReference>
<evidence type="ECO:0000313" key="4">
    <source>
        <dbReference type="EMBL" id="CEG38252.1"/>
    </source>
</evidence>
<name>A0A0P1ABL9_PLAHL</name>
<dbReference type="PROSITE" id="PS50089">
    <property type="entry name" value="ZF_RING_2"/>
    <property type="match status" value="1"/>
</dbReference>
<organism evidence="4 5">
    <name type="scientific">Plasmopara halstedii</name>
    <name type="common">Downy mildew of sunflower</name>
    <dbReference type="NCBI Taxonomy" id="4781"/>
    <lineage>
        <taxon>Eukaryota</taxon>
        <taxon>Sar</taxon>
        <taxon>Stramenopiles</taxon>
        <taxon>Oomycota</taxon>
        <taxon>Peronosporomycetes</taxon>
        <taxon>Peronosporales</taxon>
        <taxon>Peronosporaceae</taxon>
        <taxon>Plasmopara</taxon>
    </lineage>
</organism>
<evidence type="ECO:0000256" key="2">
    <source>
        <dbReference type="SAM" id="MobiDB-lite"/>
    </source>
</evidence>
<dbReference type="CDD" id="cd16454">
    <property type="entry name" value="RING-H2_PA-TM-RING"/>
    <property type="match status" value="1"/>
</dbReference>
<feature type="domain" description="RING-type" evidence="3">
    <location>
        <begin position="298"/>
        <end position="339"/>
    </location>
</feature>
<dbReference type="AlphaFoldDB" id="A0A0P1ABL9"/>
<reference evidence="5" key="1">
    <citation type="submission" date="2014-09" db="EMBL/GenBank/DDBJ databases">
        <authorList>
            <person name="Sharma Rahul"/>
            <person name="Thines Marco"/>
        </authorList>
    </citation>
    <scope>NUCLEOTIDE SEQUENCE [LARGE SCALE GENOMIC DNA]</scope>
</reference>
<feature type="region of interest" description="Disordered" evidence="2">
    <location>
        <begin position="1"/>
        <end position="30"/>
    </location>
</feature>
<accession>A0A0P1ABL9</accession>
<keyword evidence="5" id="KW-1185">Reference proteome</keyword>
<dbReference type="GO" id="GO:0061630">
    <property type="term" value="F:ubiquitin protein ligase activity"/>
    <property type="evidence" value="ECO:0007669"/>
    <property type="project" value="TreeGrafter"/>
</dbReference>
<keyword evidence="1" id="KW-0479">Metal-binding</keyword>
<dbReference type="OMA" id="ATIWNED"/>
<proteinExistence type="predicted"/>
<evidence type="ECO:0000256" key="1">
    <source>
        <dbReference type="PROSITE-ProRule" id="PRU00175"/>
    </source>
</evidence>
<dbReference type="Pfam" id="PF13639">
    <property type="entry name" value="zf-RING_2"/>
    <property type="match status" value="1"/>
</dbReference>
<dbReference type="InterPro" id="IPR001841">
    <property type="entry name" value="Znf_RING"/>
</dbReference>
<dbReference type="SMART" id="SM00184">
    <property type="entry name" value="RING"/>
    <property type="match status" value="1"/>
</dbReference>
<sequence>MFLRSLYGSRMPQPLHPRVDPHASSYWEEDTATSREIVRAMEEAEASDADLGDDDKKTNSVLLTGDNLTSRRRSNTTLSSHFAELLGIDDLPLQDVDHLCVENMGSSPVNTQLSPAGLISIAAADIDEAANNNNQNVPPLNGQLDLAYIRSLRQESIKSGIEENITMMTAALRQVVETLPAARTSGIEEVAVEIETNKPENNFFSLIHRHFRMLKISSFLALKGAGDVQEDAADCQTKMRFLSLLRRINELCPQHSESWDGLPYPQIIALPTFEYQNHEHHADNKQPGEENGKYNLDCAVCRDEFKAKEEVRALPCLHFYHRECIDQWLMCHRQCPICKHVVVVH</sequence>
<dbReference type="GO" id="GO:0006511">
    <property type="term" value="P:ubiquitin-dependent protein catabolic process"/>
    <property type="evidence" value="ECO:0007669"/>
    <property type="project" value="TreeGrafter"/>
</dbReference>
<dbReference type="SUPFAM" id="SSF57850">
    <property type="entry name" value="RING/U-box"/>
    <property type="match status" value="1"/>
</dbReference>
<dbReference type="Proteomes" id="UP000054928">
    <property type="component" value="Unassembled WGS sequence"/>
</dbReference>
<keyword evidence="1" id="KW-0862">Zinc</keyword>
<dbReference type="GeneID" id="36403392"/>
<dbReference type="InterPro" id="IPR051826">
    <property type="entry name" value="E3_ubiquitin-ligase_domain"/>
</dbReference>
<protein>
    <submittedName>
        <fullName evidence="4">Ring finger ubiquitin</fullName>
    </submittedName>
</protein>
<evidence type="ECO:0000313" key="5">
    <source>
        <dbReference type="Proteomes" id="UP000054928"/>
    </source>
</evidence>
<dbReference type="STRING" id="4781.A0A0P1ABL9"/>
<dbReference type="PANTHER" id="PTHR22765">
    <property type="entry name" value="RING FINGER AND PROTEASE ASSOCIATED DOMAIN-CONTAINING"/>
    <property type="match status" value="1"/>
</dbReference>
<dbReference type="RefSeq" id="XP_024574621.1">
    <property type="nucleotide sequence ID" value="XM_024723667.1"/>
</dbReference>
<dbReference type="OrthoDB" id="9984778at2759"/>
<dbReference type="InterPro" id="IPR013083">
    <property type="entry name" value="Znf_RING/FYVE/PHD"/>
</dbReference>
<dbReference type="EMBL" id="CCYD01000321">
    <property type="protein sequence ID" value="CEG38252.1"/>
    <property type="molecule type" value="Genomic_DNA"/>
</dbReference>
<evidence type="ECO:0000259" key="3">
    <source>
        <dbReference type="PROSITE" id="PS50089"/>
    </source>
</evidence>
<keyword evidence="1" id="KW-0863">Zinc-finger</keyword>
<dbReference type="Gene3D" id="3.30.40.10">
    <property type="entry name" value="Zinc/RING finger domain, C3HC4 (zinc finger)"/>
    <property type="match status" value="1"/>
</dbReference>